<feature type="region of interest" description="Disordered" evidence="1">
    <location>
        <begin position="48"/>
        <end position="75"/>
    </location>
</feature>
<comment type="caution">
    <text evidence="2">The sequence shown here is derived from an EMBL/GenBank/DDBJ whole genome shotgun (WGS) entry which is preliminary data.</text>
</comment>
<name>A0ABQ4QTV9_9HYPH</name>
<evidence type="ECO:0000313" key="3">
    <source>
        <dbReference type="Proteomes" id="UP001055167"/>
    </source>
</evidence>
<gene>
    <name evidence="2" type="ORF">OPKNFCMD_1212</name>
</gene>
<keyword evidence="3" id="KW-1185">Reference proteome</keyword>
<evidence type="ECO:0000256" key="1">
    <source>
        <dbReference type="SAM" id="MobiDB-lite"/>
    </source>
</evidence>
<organism evidence="2 3">
    <name type="scientific">Methylobacterium crusticola</name>
    <dbReference type="NCBI Taxonomy" id="1697972"/>
    <lineage>
        <taxon>Bacteria</taxon>
        <taxon>Pseudomonadati</taxon>
        <taxon>Pseudomonadota</taxon>
        <taxon>Alphaproteobacteria</taxon>
        <taxon>Hyphomicrobiales</taxon>
        <taxon>Methylobacteriaceae</taxon>
        <taxon>Methylobacterium</taxon>
    </lineage>
</organism>
<dbReference type="EMBL" id="BPQH01000003">
    <property type="protein sequence ID" value="GJD48491.1"/>
    <property type="molecule type" value="Genomic_DNA"/>
</dbReference>
<dbReference type="Proteomes" id="UP001055167">
    <property type="component" value="Unassembled WGS sequence"/>
</dbReference>
<reference evidence="2" key="2">
    <citation type="submission" date="2021-08" db="EMBL/GenBank/DDBJ databases">
        <authorList>
            <person name="Tani A."/>
            <person name="Ola A."/>
            <person name="Ogura Y."/>
            <person name="Katsura K."/>
            <person name="Hayashi T."/>
        </authorList>
    </citation>
    <scope>NUCLEOTIDE SEQUENCE</scope>
    <source>
        <strain evidence="2">KCTC 52305</strain>
    </source>
</reference>
<evidence type="ECO:0008006" key="4">
    <source>
        <dbReference type="Google" id="ProtNLM"/>
    </source>
</evidence>
<accession>A0ABQ4QTV9</accession>
<sequence length="194" mass="19949">MSRSPGRNAAAAGPDVPRRRTRGRAAAARAAGALVLLALLALPCAGAPAPPAAPPQAAPPDAAPPPAAVPAPPPAAGGGFPDLPLTPYYRVVPMNEARTIGFFTALFPDCSPQGPTVARLLTKPRHGSVTFTTDASFPRYGAASPLVACNARKVQGVRMTFEAEEGYEGLDAFRVLVIYPDGSASSLDVRVSIR</sequence>
<reference evidence="2" key="1">
    <citation type="journal article" date="2021" name="Front. Microbiol.">
        <title>Comprehensive Comparative Genomics and Phenotyping of Methylobacterium Species.</title>
        <authorList>
            <person name="Alessa O."/>
            <person name="Ogura Y."/>
            <person name="Fujitani Y."/>
            <person name="Takami H."/>
            <person name="Hayashi T."/>
            <person name="Sahin N."/>
            <person name="Tani A."/>
        </authorList>
    </citation>
    <scope>NUCLEOTIDE SEQUENCE</scope>
    <source>
        <strain evidence="2">KCTC 52305</strain>
    </source>
</reference>
<evidence type="ECO:0000313" key="2">
    <source>
        <dbReference type="EMBL" id="GJD48491.1"/>
    </source>
</evidence>
<protein>
    <recommendedName>
        <fullName evidence="4">Lipoprotein</fullName>
    </recommendedName>
</protein>
<dbReference type="RefSeq" id="WP_238312966.1">
    <property type="nucleotide sequence ID" value="NZ_BPQH01000003.1"/>
</dbReference>
<feature type="region of interest" description="Disordered" evidence="1">
    <location>
        <begin position="1"/>
        <end position="25"/>
    </location>
</feature>
<proteinExistence type="predicted"/>